<evidence type="ECO:0000256" key="1">
    <source>
        <dbReference type="ARBA" id="ARBA00004604"/>
    </source>
</evidence>
<evidence type="ECO:0000256" key="5">
    <source>
        <dbReference type="ARBA" id="ARBA00022771"/>
    </source>
</evidence>
<dbReference type="AlphaFoldDB" id="A0A1I8NIE2"/>
<comment type="subcellular location">
    <subcellularLocation>
        <location evidence="1">Nucleus</location>
        <location evidence="1">Nucleolus</location>
    </subcellularLocation>
</comment>
<dbReference type="eggNOG" id="ENOG502S10D">
    <property type="taxonomic scope" value="Eukaryota"/>
</dbReference>
<evidence type="ECO:0000256" key="11">
    <source>
        <dbReference type="ARBA" id="ARBA00032500"/>
    </source>
</evidence>
<accession>A0A1I8NIE2</accession>
<dbReference type="VEuPathDB" id="VectorBase:MDOA015459"/>
<feature type="domain" description="RRN7-type" evidence="14">
    <location>
        <begin position="7"/>
        <end position="35"/>
    </location>
</feature>
<feature type="compositionally biased region" description="Basic residues" evidence="13">
    <location>
        <begin position="146"/>
        <end position="156"/>
    </location>
</feature>
<keyword evidence="9" id="KW-0804">Transcription</keyword>
<keyword evidence="10" id="KW-0539">Nucleus</keyword>
<evidence type="ECO:0000256" key="7">
    <source>
        <dbReference type="ARBA" id="ARBA00023015"/>
    </source>
</evidence>
<proteinExistence type="inferred from homology"/>
<evidence type="ECO:0000256" key="3">
    <source>
        <dbReference type="ARBA" id="ARBA00018994"/>
    </source>
</evidence>
<feature type="coiled-coil region" evidence="12">
    <location>
        <begin position="475"/>
        <end position="502"/>
    </location>
</feature>
<dbReference type="OrthoDB" id="10069252at2759"/>
<dbReference type="GO" id="GO:0042790">
    <property type="term" value="P:nucleolar large rRNA transcription by RNA polymerase I"/>
    <property type="evidence" value="ECO:0007669"/>
    <property type="project" value="TreeGrafter"/>
</dbReference>
<feature type="domain" description="Rrn7/TAF1B C-terminal cyclin" evidence="15">
    <location>
        <begin position="338"/>
        <end position="473"/>
    </location>
</feature>
<comment type="similarity">
    <text evidence="2">Belongs to the RRN7/TAF1B family.</text>
</comment>
<keyword evidence="7" id="KW-0805">Transcription regulation</keyword>
<dbReference type="PANTHER" id="PTHR31576">
    <property type="entry name" value="TATA BOX-BINDING PROTEIN-ASSOCIATED FACTOR RNA POLYMERASE I SUBUNIT B"/>
    <property type="match status" value="1"/>
</dbReference>
<evidence type="ECO:0000259" key="15">
    <source>
        <dbReference type="Pfam" id="PF20645"/>
    </source>
</evidence>
<evidence type="ECO:0000259" key="14">
    <source>
        <dbReference type="Pfam" id="PF11781"/>
    </source>
</evidence>
<sequence length="925" mass="108781">MEEEIITNITCTVCGETDFEQREGFYYCRECGTKQEQVRQVEVENDDDAFNETTTTKHTKTLKINVVKAEKPQLTSWECYNYILRGYVEELLSYGAKEELKLMALQVWAAYLRRMEVAFFNKKHADLPRLGVRYLANDAETIYNHAKQRKKRKRSSTKTNDTSVTSGGEEMSTRSWRQTKRKLNESIYSSATSMSSTSANTNKAIRLNFSMKARKILKKKMPVKHLLRHEMDSEGQLECHRQPKVRELKYQEYSVMVMSIKQIYSILAIALNLIGDDMQLTDLLRFIEEGRIGRKNILQYFPENIVAGGKGLLKKINFYKFPEKYKEKGFRFHTTLFAKNIGIKRFQTPNIIALVHRYVTELCLPQDIGIYAERLINFLPPQFATRTACYPAYEARAMAYIIFMLKLLFGLDGQKEKRISQAAKKLNLKIQELNHRNRQNRPKLFVWDEWVKYIEMRKIIVSRFNTSFAKQFDQCQSTEQLLNEMEENIDHEEEQDRLSDEKEKYPMCKQKMESFKKLFESFLQNYKETMDTPKETSDFLTEHKIEFKPTLTPAHSYFKTILLHYDNYMSSSNVAPTSNSFQIPYFMRTDHSQRDINSYVEVKPLIEYFQNNHKELRVIRLEANPNRERVGIFKVPKQIYRRCRKQMACFDVSDADWKQKTKEELKVHTDDLNWKTEFESYQESVLKRIEEYNNSLAIQQSMDQREEAIASFENTSRVHNNVSYIKTNISDQHNSFSEIRSSHDVFSENNMDPLPADSDIATPRRNLGIIDIFANIEDEEALYYNNDPDSSQQETTDPIDSSTTDIHIKSEFIPENNADDLPEILKFYVSNMDCWLLFGNILMLTKGQLAQLKNKIPLSCMWLLETCAQTLGMEWSKVYEQLLVLEMMFCLGINDLESVKDCVYLKYKYPIKDYQVVITAHRDIW</sequence>
<protein>
    <recommendedName>
        <fullName evidence="3">TATA box-binding protein-associated factor RNA polymerase I subunit B</fullName>
    </recommendedName>
    <alternativeName>
        <fullName evidence="11">TATA box-binding protein-associated factor 1B</fullName>
    </alternativeName>
</protein>
<dbReference type="Pfam" id="PF20645">
    <property type="entry name" value="Rrn7_cyclin_C"/>
    <property type="match status" value="1"/>
</dbReference>
<evidence type="ECO:0000256" key="13">
    <source>
        <dbReference type="SAM" id="MobiDB-lite"/>
    </source>
</evidence>
<dbReference type="InterPro" id="IPR048538">
    <property type="entry name" value="Rrn7_cyclin_C"/>
</dbReference>
<evidence type="ECO:0000256" key="9">
    <source>
        <dbReference type="ARBA" id="ARBA00023163"/>
    </source>
</evidence>
<keyword evidence="12" id="KW-0175">Coiled coil</keyword>
<evidence type="ECO:0000256" key="10">
    <source>
        <dbReference type="ARBA" id="ARBA00023242"/>
    </source>
</evidence>
<dbReference type="STRING" id="7370.A0A1I8NIE2"/>
<feature type="region of interest" description="Disordered" evidence="13">
    <location>
        <begin position="145"/>
        <end position="178"/>
    </location>
</feature>
<keyword evidence="4" id="KW-0479">Metal-binding</keyword>
<reference evidence="16" key="1">
    <citation type="submission" date="2020-05" db="UniProtKB">
        <authorList>
            <consortium name="EnsemblMetazoa"/>
        </authorList>
    </citation>
    <scope>IDENTIFICATION</scope>
    <source>
        <strain evidence="16">Aabys</strain>
    </source>
</reference>
<evidence type="ECO:0000256" key="2">
    <source>
        <dbReference type="ARBA" id="ARBA00006899"/>
    </source>
</evidence>
<dbReference type="GO" id="GO:0070860">
    <property type="term" value="C:RNA polymerase I core factor complex"/>
    <property type="evidence" value="ECO:0007669"/>
    <property type="project" value="InterPro"/>
</dbReference>
<dbReference type="Pfam" id="PF11781">
    <property type="entry name" value="Zn_ribbon_RRN7"/>
    <property type="match status" value="1"/>
</dbReference>
<dbReference type="GO" id="GO:0001164">
    <property type="term" value="F:RNA polymerase I core promoter sequence-specific DNA binding"/>
    <property type="evidence" value="ECO:0007669"/>
    <property type="project" value="InterPro"/>
</dbReference>
<organism evidence="16">
    <name type="scientific">Musca domestica</name>
    <name type="common">House fly</name>
    <dbReference type="NCBI Taxonomy" id="7370"/>
    <lineage>
        <taxon>Eukaryota</taxon>
        <taxon>Metazoa</taxon>
        <taxon>Ecdysozoa</taxon>
        <taxon>Arthropoda</taxon>
        <taxon>Hexapoda</taxon>
        <taxon>Insecta</taxon>
        <taxon>Pterygota</taxon>
        <taxon>Neoptera</taxon>
        <taxon>Endopterygota</taxon>
        <taxon>Diptera</taxon>
        <taxon>Brachycera</taxon>
        <taxon>Muscomorpha</taxon>
        <taxon>Muscoidea</taxon>
        <taxon>Muscidae</taxon>
        <taxon>Musca</taxon>
    </lineage>
</organism>
<dbReference type="InterPro" id="IPR021752">
    <property type="entry name" value="TF_Rrn7_Zf"/>
</dbReference>
<name>A0A1I8NIE2_MUSDO</name>
<keyword evidence="5" id="KW-0863">Zinc-finger</keyword>
<gene>
    <name evidence="16" type="primary">101890644</name>
</gene>
<dbReference type="VEuPathDB" id="VectorBase:MDOMA2_014279"/>
<keyword evidence="6" id="KW-0862">Zinc</keyword>
<evidence type="ECO:0000256" key="6">
    <source>
        <dbReference type="ARBA" id="ARBA00022833"/>
    </source>
</evidence>
<evidence type="ECO:0000313" key="16">
    <source>
        <dbReference type="EnsemblMetazoa" id="MDOA015459-PB"/>
    </source>
</evidence>
<dbReference type="GO" id="GO:0008270">
    <property type="term" value="F:zinc ion binding"/>
    <property type="evidence" value="ECO:0007669"/>
    <property type="project" value="UniProtKB-KW"/>
</dbReference>
<dbReference type="PANTHER" id="PTHR31576:SF2">
    <property type="entry name" value="TATA BOX-BINDING PROTEIN-ASSOCIATED FACTOR RNA POLYMERASE I SUBUNIT B"/>
    <property type="match status" value="1"/>
</dbReference>
<evidence type="ECO:0000256" key="8">
    <source>
        <dbReference type="ARBA" id="ARBA00023125"/>
    </source>
</evidence>
<dbReference type="GO" id="GO:0005668">
    <property type="term" value="C:RNA polymerase transcription factor SL1 complex"/>
    <property type="evidence" value="ECO:0007669"/>
    <property type="project" value="TreeGrafter"/>
</dbReference>
<evidence type="ECO:0000256" key="12">
    <source>
        <dbReference type="SAM" id="Coils"/>
    </source>
</evidence>
<dbReference type="InterPro" id="IPR033599">
    <property type="entry name" value="TAF1B/Rrn7"/>
</dbReference>
<keyword evidence="8" id="KW-0238">DNA-binding</keyword>
<evidence type="ECO:0000256" key="4">
    <source>
        <dbReference type="ARBA" id="ARBA00022723"/>
    </source>
</evidence>
<dbReference type="EnsemblMetazoa" id="MDOA015459-RB">
    <property type="protein sequence ID" value="MDOA015459-PB"/>
    <property type="gene ID" value="MDOA015459"/>
</dbReference>